<reference evidence="2" key="1">
    <citation type="journal article" date="2021" name="Genome Biol. Evol.">
        <title>A High-Quality Reference Genome for a Parasitic Bivalve with Doubly Uniparental Inheritance (Bivalvia: Unionida).</title>
        <authorList>
            <person name="Smith C.H."/>
        </authorList>
    </citation>
    <scope>NUCLEOTIDE SEQUENCE</scope>
    <source>
        <strain evidence="2">CHS0354</strain>
    </source>
</reference>
<dbReference type="SMART" id="SM00875">
    <property type="entry name" value="BACK"/>
    <property type="match status" value="1"/>
</dbReference>
<evidence type="ECO:0000313" key="2">
    <source>
        <dbReference type="EMBL" id="KAK3605338.1"/>
    </source>
</evidence>
<dbReference type="Gene3D" id="3.30.710.10">
    <property type="entry name" value="Potassium Channel Kv1.1, Chain A"/>
    <property type="match status" value="1"/>
</dbReference>
<evidence type="ECO:0000259" key="1">
    <source>
        <dbReference type="SMART" id="SM00875"/>
    </source>
</evidence>
<reference evidence="2" key="3">
    <citation type="submission" date="2023-05" db="EMBL/GenBank/DDBJ databases">
        <authorList>
            <person name="Smith C.H."/>
        </authorList>
    </citation>
    <scope>NUCLEOTIDE SEQUENCE</scope>
    <source>
        <strain evidence="2">CHS0354</strain>
        <tissue evidence="2">Mantle</tissue>
    </source>
</reference>
<dbReference type="AlphaFoldDB" id="A0AAE0W7U6"/>
<dbReference type="InterPro" id="IPR011333">
    <property type="entry name" value="SKP1/BTB/POZ_sf"/>
</dbReference>
<dbReference type="GO" id="GO:0022008">
    <property type="term" value="P:neurogenesis"/>
    <property type="evidence" value="ECO:0007669"/>
    <property type="project" value="TreeGrafter"/>
</dbReference>
<dbReference type="EMBL" id="JAEAOA010001975">
    <property type="protein sequence ID" value="KAK3605338.1"/>
    <property type="molecule type" value="Genomic_DNA"/>
</dbReference>
<gene>
    <name evidence="2" type="ORF">CHS0354_033827</name>
</gene>
<dbReference type="PANTHER" id="PTHR45774">
    <property type="entry name" value="BTB/POZ DOMAIN-CONTAINING"/>
    <property type="match status" value="1"/>
</dbReference>
<dbReference type="Proteomes" id="UP001195483">
    <property type="component" value="Unassembled WGS sequence"/>
</dbReference>
<dbReference type="GO" id="GO:0005829">
    <property type="term" value="C:cytosol"/>
    <property type="evidence" value="ECO:0007669"/>
    <property type="project" value="TreeGrafter"/>
</dbReference>
<dbReference type="PANTHER" id="PTHR45774:SF4">
    <property type="entry name" value="AXUNDEAD, ISOFORM F"/>
    <property type="match status" value="1"/>
</dbReference>
<comment type="caution">
    <text evidence="2">The sequence shown here is derived from an EMBL/GenBank/DDBJ whole genome shotgun (WGS) entry which is preliminary data.</text>
</comment>
<evidence type="ECO:0000313" key="3">
    <source>
        <dbReference type="Proteomes" id="UP001195483"/>
    </source>
</evidence>
<dbReference type="Gene3D" id="1.25.40.420">
    <property type="match status" value="1"/>
</dbReference>
<feature type="domain" description="BACK" evidence="1">
    <location>
        <begin position="96"/>
        <end position="206"/>
    </location>
</feature>
<accession>A0AAE0W7U6</accession>
<reference evidence="2" key="2">
    <citation type="journal article" date="2021" name="Genome Biol. Evol.">
        <title>Developing a high-quality reference genome for a parasitic bivalve with doubly uniparental inheritance (Bivalvia: Unionida).</title>
        <authorList>
            <person name="Smith C.H."/>
        </authorList>
    </citation>
    <scope>NUCLEOTIDE SEQUENCE</scope>
    <source>
        <strain evidence="2">CHS0354</strain>
        <tissue evidence="2">Mantle</tissue>
    </source>
</reference>
<organism evidence="2 3">
    <name type="scientific">Potamilus streckersoni</name>
    <dbReference type="NCBI Taxonomy" id="2493646"/>
    <lineage>
        <taxon>Eukaryota</taxon>
        <taxon>Metazoa</taxon>
        <taxon>Spiralia</taxon>
        <taxon>Lophotrochozoa</taxon>
        <taxon>Mollusca</taxon>
        <taxon>Bivalvia</taxon>
        <taxon>Autobranchia</taxon>
        <taxon>Heteroconchia</taxon>
        <taxon>Palaeoheterodonta</taxon>
        <taxon>Unionida</taxon>
        <taxon>Unionoidea</taxon>
        <taxon>Unionidae</taxon>
        <taxon>Ambleminae</taxon>
        <taxon>Lampsilini</taxon>
        <taxon>Potamilus</taxon>
    </lineage>
</organism>
<keyword evidence="3" id="KW-1185">Reference proteome</keyword>
<dbReference type="InterPro" id="IPR011705">
    <property type="entry name" value="BACK"/>
</dbReference>
<dbReference type="SUPFAM" id="SSF54695">
    <property type="entry name" value="POZ domain"/>
    <property type="match status" value="1"/>
</dbReference>
<name>A0AAE0W7U6_9BIVA</name>
<proteinExistence type="predicted"/>
<dbReference type="Pfam" id="PF07707">
    <property type="entry name" value="BACK"/>
    <property type="match status" value="1"/>
</dbReference>
<sequence>MYDQASSQCQHSQLVQYYKQNHYDQSQPIFIKILDGDQRLKDKADDKQPKCLYTDHVNLDEDSLIEVVKLAHRYQVGYLLKHCSGILAKHIRMENVCELLNLAVFYELKDVIYKACYFVDDHVPEILESSGFKDLSVESLKVILSEDTFYTDELKLFQKCMEWAENKCKKQGLELNYQNKRRLLGDGFFFLRLPTLSPADYKEYIAKANILSVEESH</sequence>
<protein>
    <recommendedName>
        <fullName evidence="1">BACK domain-containing protein</fullName>
    </recommendedName>
</protein>